<evidence type="ECO:0000256" key="11">
    <source>
        <dbReference type="ARBA" id="ARBA00023154"/>
    </source>
</evidence>
<dbReference type="GO" id="GO:0019877">
    <property type="term" value="P:diaminopimelate biosynthetic process"/>
    <property type="evidence" value="ECO:0007669"/>
    <property type="project" value="UniProtKB-KW"/>
</dbReference>
<dbReference type="CDD" id="cd04916">
    <property type="entry name" value="ACT_AKiii-YclM-BS_2"/>
    <property type="match status" value="1"/>
</dbReference>
<dbReference type="GO" id="GO:0009090">
    <property type="term" value="P:homoserine biosynthetic process"/>
    <property type="evidence" value="ECO:0007669"/>
    <property type="project" value="TreeGrafter"/>
</dbReference>
<dbReference type="InterPro" id="IPR045865">
    <property type="entry name" value="ACT-like_dom_sf"/>
</dbReference>
<dbReference type="Pfam" id="PF22468">
    <property type="entry name" value="ACT_9"/>
    <property type="match status" value="1"/>
</dbReference>
<feature type="domain" description="ACT" evidence="15">
    <location>
        <begin position="379"/>
        <end position="447"/>
    </location>
</feature>
<comment type="pathway">
    <text evidence="4 14">Amino-acid biosynthesis; L-threonine biosynthesis; L-threonine from L-aspartate: step 1/5.</text>
</comment>
<comment type="catalytic activity">
    <reaction evidence="12 13">
        <text>L-aspartate + ATP = 4-phospho-L-aspartate + ADP</text>
        <dbReference type="Rhea" id="RHEA:23776"/>
        <dbReference type="ChEBI" id="CHEBI:29991"/>
        <dbReference type="ChEBI" id="CHEBI:30616"/>
        <dbReference type="ChEBI" id="CHEBI:57535"/>
        <dbReference type="ChEBI" id="CHEBI:456216"/>
        <dbReference type="EC" id="2.7.2.4"/>
    </reaction>
</comment>
<keyword evidence="10" id="KW-0220">Diaminopimelate biosynthesis</keyword>
<comment type="pathway">
    <text evidence="2 14">Amino-acid biosynthesis; L-lysine biosynthesis via DAP pathway; (S)-tetrahydrodipicolinate from L-aspartate: step 1/4.</text>
</comment>
<reference evidence="16" key="1">
    <citation type="submission" date="2020-10" db="EMBL/GenBank/DDBJ databases">
        <authorList>
            <person name="Gilroy R."/>
        </authorList>
    </citation>
    <scope>NUCLEOTIDE SEQUENCE</scope>
    <source>
        <strain evidence="16">ChiSjej6B24-2974</strain>
    </source>
</reference>
<dbReference type="AlphaFoldDB" id="A0A9D0ZKK4"/>
<dbReference type="InterPro" id="IPR054352">
    <property type="entry name" value="ACT_Aspartokinase"/>
</dbReference>
<dbReference type="GO" id="GO:0004072">
    <property type="term" value="F:aspartate kinase activity"/>
    <property type="evidence" value="ECO:0007669"/>
    <property type="project" value="UniProtKB-EC"/>
</dbReference>
<keyword evidence="7" id="KW-0547">Nucleotide-binding</keyword>
<dbReference type="Gene3D" id="3.40.1160.10">
    <property type="entry name" value="Acetylglutamate kinase-like"/>
    <property type="match status" value="1"/>
</dbReference>
<evidence type="ECO:0000313" key="16">
    <source>
        <dbReference type="EMBL" id="HIQ82353.1"/>
    </source>
</evidence>
<comment type="similarity">
    <text evidence="5 13">Belongs to the aspartokinase family.</text>
</comment>
<evidence type="ECO:0000313" key="17">
    <source>
        <dbReference type="Proteomes" id="UP000824260"/>
    </source>
</evidence>
<dbReference type="GO" id="GO:0005829">
    <property type="term" value="C:cytosol"/>
    <property type="evidence" value="ECO:0007669"/>
    <property type="project" value="TreeGrafter"/>
</dbReference>
<dbReference type="GO" id="GO:0005524">
    <property type="term" value="F:ATP binding"/>
    <property type="evidence" value="ECO:0007669"/>
    <property type="project" value="UniProtKB-KW"/>
</dbReference>
<evidence type="ECO:0000256" key="12">
    <source>
        <dbReference type="ARBA" id="ARBA00047872"/>
    </source>
</evidence>
<dbReference type="FunFam" id="3.30.2130.10:FF:000001">
    <property type="entry name" value="Bifunctional aspartokinase/homoserine dehydrogenase"/>
    <property type="match status" value="1"/>
</dbReference>
<keyword evidence="6 13" id="KW-0808">Transferase</keyword>
<dbReference type="SUPFAM" id="SSF53633">
    <property type="entry name" value="Carbamate kinase-like"/>
    <property type="match status" value="1"/>
</dbReference>
<dbReference type="Gene3D" id="3.30.2130.10">
    <property type="entry name" value="VC0802-like"/>
    <property type="match status" value="1"/>
</dbReference>
<evidence type="ECO:0000259" key="15">
    <source>
        <dbReference type="PROSITE" id="PS51671"/>
    </source>
</evidence>
<evidence type="ECO:0000256" key="1">
    <source>
        <dbReference type="ARBA" id="ARBA00003121"/>
    </source>
</evidence>
<accession>A0A9D0ZKK4</accession>
<keyword evidence="8 13" id="KW-0418">Kinase</keyword>
<evidence type="ECO:0000256" key="2">
    <source>
        <dbReference type="ARBA" id="ARBA00004766"/>
    </source>
</evidence>
<dbReference type="PANTHER" id="PTHR21499:SF67">
    <property type="entry name" value="ASPARTOKINASE 3"/>
    <property type="match status" value="1"/>
</dbReference>
<name>A0A9D0ZKK4_9FIRM</name>
<dbReference type="NCBIfam" id="NF006540">
    <property type="entry name" value="PRK09034.1"/>
    <property type="match status" value="1"/>
</dbReference>
<dbReference type="InterPro" id="IPR002912">
    <property type="entry name" value="ACT_dom"/>
</dbReference>
<dbReference type="PROSITE" id="PS51671">
    <property type="entry name" value="ACT"/>
    <property type="match status" value="1"/>
</dbReference>
<dbReference type="Proteomes" id="UP000824260">
    <property type="component" value="Unassembled WGS sequence"/>
</dbReference>
<dbReference type="SUPFAM" id="SSF55021">
    <property type="entry name" value="ACT-like"/>
    <property type="match status" value="2"/>
</dbReference>
<gene>
    <name evidence="16" type="ORF">IAA52_04550</name>
</gene>
<dbReference type="InterPro" id="IPR036393">
    <property type="entry name" value="AceGlu_kinase-like_sf"/>
</dbReference>
<dbReference type="NCBIfam" id="TIGR00657">
    <property type="entry name" value="asp_kinases"/>
    <property type="match status" value="1"/>
</dbReference>
<dbReference type="InterPro" id="IPR001341">
    <property type="entry name" value="Asp_kinase"/>
</dbReference>
<proteinExistence type="inferred from homology"/>
<dbReference type="PANTHER" id="PTHR21499">
    <property type="entry name" value="ASPARTATE KINASE"/>
    <property type="match status" value="1"/>
</dbReference>
<reference evidence="16" key="2">
    <citation type="journal article" date="2021" name="PeerJ">
        <title>Extensive microbial diversity within the chicken gut microbiome revealed by metagenomics and culture.</title>
        <authorList>
            <person name="Gilroy R."/>
            <person name="Ravi A."/>
            <person name="Getino M."/>
            <person name="Pursley I."/>
            <person name="Horton D.L."/>
            <person name="Alikhan N.F."/>
            <person name="Baker D."/>
            <person name="Gharbi K."/>
            <person name="Hall N."/>
            <person name="Watson M."/>
            <person name="Adriaenssens E.M."/>
            <person name="Foster-Nyarko E."/>
            <person name="Jarju S."/>
            <person name="Secka A."/>
            <person name="Antonio M."/>
            <person name="Oren A."/>
            <person name="Chaudhuri R.R."/>
            <person name="La Ragione R."/>
            <person name="Hildebrand F."/>
            <person name="Pallen M.J."/>
        </authorList>
    </citation>
    <scope>NUCLEOTIDE SEQUENCE</scope>
    <source>
        <strain evidence="16">ChiSjej6B24-2974</strain>
    </source>
</reference>
<dbReference type="InterPro" id="IPR001048">
    <property type="entry name" value="Asp/Glu/Uridylate_kinase"/>
</dbReference>
<evidence type="ECO:0000256" key="4">
    <source>
        <dbReference type="ARBA" id="ARBA00005139"/>
    </source>
</evidence>
<evidence type="ECO:0000256" key="3">
    <source>
        <dbReference type="ARBA" id="ARBA00004986"/>
    </source>
</evidence>
<evidence type="ECO:0000256" key="5">
    <source>
        <dbReference type="ARBA" id="ARBA00010122"/>
    </source>
</evidence>
<keyword evidence="14" id="KW-0028">Amino-acid biosynthesis</keyword>
<dbReference type="InterPro" id="IPR018042">
    <property type="entry name" value="Aspartate_kinase_CS"/>
</dbReference>
<sequence length="449" mass="49240">MDATIVCKFGGSSLADAGGFQKAKNILLANGKRRFVVPSAPGRRFDGDDKVTDLLYRCYRKVEQGESCAEEFAKIAARYGEIARALGLSLDLEALLDNTRAEIERVRTPDFAASRGEYLNGVLLANYLGWDFIDAAGVVRFDKQGAFAAEWTNRVLSEELKKHNHAVIPGFYGAFPDGSVRTFSRGGSDISGAVVARAAQAELYENWTDVSGFLMADPRIVKDPAGIERLTYRELRELSYMGATVLHEDAIFPVHKAGIPTNIRNTNDPAHPGTMIVDKAADVNYRYPITGIAGHKNFSLISIEKAMMNAELGFGRRVLQAVEEFGISFEHLPTGIDTMCVVVSDVELNRYRDKLINRINELCQPDHIEISSGLALIATVGQGMVRTRGTAAKLFTSLYRAGVNVRMIDQGSSELNIIVGVDGEEFEAAVRAIYDAFVRGDAEKKENAQ</sequence>
<dbReference type="PROSITE" id="PS00324">
    <property type="entry name" value="ASPARTOKINASE"/>
    <property type="match status" value="1"/>
</dbReference>
<evidence type="ECO:0000256" key="10">
    <source>
        <dbReference type="ARBA" id="ARBA00022915"/>
    </source>
</evidence>
<evidence type="ECO:0000256" key="8">
    <source>
        <dbReference type="ARBA" id="ARBA00022777"/>
    </source>
</evidence>
<evidence type="ECO:0000256" key="6">
    <source>
        <dbReference type="ARBA" id="ARBA00022679"/>
    </source>
</evidence>
<dbReference type="EC" id="2.7.2.4" evidence="13"/>
<dbReference type="EMBL" id="DVFZ01000046">
    <property type="protein sequence ID" value="HIQ82353.1"/>
    <property type="molecule type" value="Genomic_DNA"/>
</dbReference>
<keyword evidence="11" id="KW-0457">Lysine biosynthesis</keyword>
<evidence type="ECO:0000256" key="13">
    <source>
        <dbReference type="RuleBase" id="RU003448"/>
    </source>
</evidence>
<evidence type="ECO:0000256" key="9">
    <source>
        <dbReference type="ARBA" id="ARBA00022840"/>
    </source>
</evidence>
<keyword evidence="9" id="KW-0067">ATP-binding</keyword>
<comment type="pathway">
    <text evidence="3 14">Amino-acid biosynthesis; L-methionine biosynthesis via de novo pathway; L-homoserine from L-aspartate: step 1/3.</text>
</comment>
<comment type="function">
    <text evidence="1">Catalyzes the phosphorylation of the beta-carboxyl group of aspartic acid with ATP to yield 4-phospho-L-aspartate, which is involved in the branched biosynthetic pathway leading to the biosynthesis of amino acids threonine, isoleucine and methionine.</text>
</comment>
<dbReference type="Pfam" id="PF00696">
    <property type="entry name" value="AA_kinase"/>
    <property type="match status" value="1"/>
</dbReference>
<comment type="caution">
    <text evidence="16">The sequence shown here is derived from an EMBL/GenBank/DDBJ whole genome shotgun (WGS) entry which is preliminary data.</text>
</comment>
<evidence type="ECO:0000256" key="7">
    <source>
        <dbReference type="ARBA" id="ARBA00022741"/>
    </source>
</evidence>
<dbReference type="GO" id="GO:0009089">
    <property type="term" value="P:lysine biosynthetic process via diaminopimelate"/>
    <property type="evidence" value="ECO:0007669"/>
    <property type="project" value="TreeGrafter"/>
</dbReference>
<organism evidence="16 17">
    <name type="scientific">Candidatus Pullichristensenella stercorigallinarum</name>
    <dbReference type="NCBI Taxonomy" id="2840909"/>
    <lineage>
        <taxon>Bacteria</taxon>
        <taxon>Bacillati</taxon>
        <taxon>Bacillota</taxon>
        <taxon>Clostridia</taxon>
        <taxon>Candidatus Pullichristensenella</taxon>
    </lineage>
</organism>
<evidence type="ECO:0000256" key="14">
    <source>
        <dbReference type="RuleBase" id="RU004249"/>
    </source>
</evidence>
<protein>
    <recommendedName>
        <fullName evidence="13">Aspartokinase</fullName>
        <ecNumber evidence="13">2.7.2.4</ecNumber>
    </recommendedName>
</protein>